<proteinExistence type="predicted"/>
<dbReference type="InterPro" id="IPR004183">
    <property type="entry name" value="Xdiol_dOase_suB"/>
</dbReference>
<reference evidence="2" key="1">
    <citation type="submission" date="2018-05" db="EMBL/GenBank/DDBJ databases">
        <authorList>
            <person name="Lanie J.A."/>
            <person name="Ng W.-L."/>
            <person name="Kazmierczak K.M."/>
            <person name="Andrzejewski T.M."/>
            <person name="Davidsen T.M."/>
            <person name="Wayne K.J."/>
            <person name="Tettelin H."/>
            <person name="Glass J.I."/>
            <person name="Rusch D."/>
            <person name="Podicherti R."/>
            <person name="Tsui H.-C.T."/>
            <person name="Winkler M.E."/>
        </authorList>
    </citation>
    <scope>NUCLEOTIDE SEQUENCE</scope>
</reference>
<evidence type="ECO:0000313" key="2">
    <source>
        <dbReference type="EMBL" id="SUZ81253.1"/>
    </source>
</evidence>
<name>A0A381QUM4_9ZZZZ</name>
<dbReference type="SUPFAM" id="SSF53213">
    <property type="entry name" value="LigB-like"/>
    <property type="match status" value="1"/>
</dbReference>
<organism evidence="2">
    <name type="scientific">marine metagenome</name>
    <dbReference type="NCBI Taxonomy" id="408172"/>
    <lineage>
        <taxon>unclassified sequences</taxon>
        <taxon>metagenomes</taxon>
        <taxon>ecological metagenomes</taxon>
    </lineage>
</organism>
<dbReference type="GO" id="GO:0016702">
    <property type="term" value="F:oxidoreductase activity, acting on single donors with incorporation of molecular oxygen, incorporation of two atoms of oxygen"/>
    <property type="evidence" value="ECO:0007669"/>
    <property type="project" value="UniProtKB-ARBA"/>
</dbReference>
<dbReference type="AlphaFoldDB" id="A0A381QUM4"/>
<dbReference type="Gene3D" id="3.40.830.10">
    <property type="entry name" value="LigB-like"/>
    <property type="match status" value="1"/>
</dbReference>
<gene>
    <name evidence="2" type="ORF">METZ01_LOCUS34107</name>
</gene>
<accession>A0A381QUM4</accession>
<evidence type="ECO:0000259" key="1">
    <source>
        <dbReference type="Pfam" id="PF02900"/>
    </source>
</evidence>
<dbReference type="EMBL" id="UINC01001460">
    <property type="protein sequence ID" value="SUZ81253.1"/>
    <property type="molecule type" value="Genomic_DNA"/>
</dbReference>
<protein>
    <recommendedName>
        <fullName evidence="1">Extradiol ring-cleavage dioxygenase class III enzyme subunit B domain-containing protein</fullName>
    </recommendedName>
</protein>
<dbReference type="Pfam" id="PF02900">
    <property type="entry name" value="LigB"/>
    <property type="match status" value="1"/>
</dbReference>
<dbReference type="GO" id="GO:0008198">
    <property type="term" value="F:ferrous iron binding"/>
    <property type="evidence" value="ECO:0007669"/>
    <property type="project" value="InterPro"/>
</dbReference>
<feature type="domain" description="Extradiol ring-cleavage dioxygenase class III enzyme subunit B" evidence="1">
    <location>
        <begin position="71"/>
        <end position="320"/>
    </location>
</feature>
<sequence length="349" mass="38528">MAEIVLGLGTSHSPMLSLPGNMWGDYAARDKGNPMLLSLEDGSTKTYDELLATADPAIATRLTVEKFEAQFEACQKGLVALEEALLQADPDVVVIVGDDQEELFFDDNMPMFSIYWGDTMHLTPRSVRENSPPAVKASMWGYGTEDMDVPVDSELALHLIENLIEDDFDIAHARYMNKEAGGTVGPVGYLNAPIVTERRPQAMPHAYAFVVKRIMNNKIRSIVPVTQNTFYPPNQPSAKRCYNLGQSMAKIIKDWDSEKKVAVVGSGGLSHFLVDEEIDQLAIKGMREKDVNQLAALPRYRLNSGNSEILNWITAAGACEHLDMEVVEYVPVYRSPAGTGGGWGFALWQ</sequence>